<dbReference type="InterPro" id="IPR036047">
    <property type="entry name" value="F-box-like_dom_sf"/>
</dbReference>
<comment type="caution">
    <text evidence="3">The sequence shown here is derived from an EMBL/GenBank/DDBJ whole genome shotgun (WGS) entry which is preliminary data.</text>
</comment>
<feature type="region of interest" description="Disordered" evidence="1">
    <location>
        <begin position="142"/>
        <end position="176"/>
    </location>
</feature>
<dbReference type="Gene3D" id="1.20.1280.50">
    <property type="match status" value="1"/>
</dbReference>
<keyword evidence="4" id="KW-1185">Reference proteome</keyword>
<name>A0A397I5T7_9GLOM</name>
<dbReference type="SUPFAM" id="SSF81383">
    <property type="entry name" value="F-box domain"/>
    <property type="match status" value="1"/>
</dbReference>
<dbReference type="PROSITE" id="PS50181">
    <property type="entry name" value="FBOX"/>
    <property type="match status" value="1"/>
</dbReference>
<dbReference type="Pfam" id="PF12937">
    <property type="entry name" value="F-box-like"/>
    <property type="match status" value="1"/>
</dbReference>
<dbReference type="AlphaFoldDB" id="A0A397I5T7"/>
<accession>A0A397I5T7</accession>
<reference evidence="3 4" key="1">
    <citation type="submission" date="2018-08" db="EMBL/GenBank/DDBJ databases">
        <title>Genome and evolution of the arbuscular mycorrhizal fungus Diversispora epigaea (formerly Glomus versiforme) and its bacterial endosymbionts.</title>
        <authorList>
            <person name="Sun X."/>
            <person name="Fei Z."/>
            <person name="Harrison M."/>
        </authorList>
    </citation>
    <scope>NUCLEOTIDE SEQUENCE [LARGE SCALE GENOMIC DNA]</scope>
    <source>
        <strain evidence="3 4">IT104</strain>
    </source>
</reference>
<evidence type="ECO:0000256" key="1">
    <source>
        <dbReference type="SAM" id="MobiDB-lite"/>
    </source>
</evidence>
<dbReference type="CDD" id="cd09917">
    <property type="entry name" value="F-box_SF"/>
    <property type="match status" value="1"/>
</dbReference>
<evidence type="ECO:0000313" key="4">
    <source>
        <dbReference type="Proteomes" id="UP000266861"/>
    </source>
</evidence>
<protein>
    <recommendedName>
        <fullName evidence="2">F-box domain-containing protein</fullName>
    </recommendedName>
</protein>
<organism evidence="3 4">
    <name type="scientific">Diversispora epigaea</name>
    <dbReference type="NCBI Taxonomy" id="1348612"/>
    <lineage>
        <taxon>Eukaryota</taxon>
        <taxon>Fungi</taxon>
        <taxon>Fungi incertae sedis</taxon>
        <taxon>Mucoromycota</taxon>
        <taxon>Glomeromycotina</taxon>
        <taxon>Glomeromycetes</taxon>
        <taxon>Diversisporales</taxon>
        <taxon>Diversisporaceae</taxon>
        <taxon>Diversispora</taxon>
    </lineage>
</organism>
<dbReference type="Proteomes" id="UP000266861">
    <property type="component" value="Unassembled WGS sequence"/>
</dbReference>
<dbReference type="InterPro" id="IPR001810">
    <property type="entry name" value="F-box_dom"/>
</dbReference>
<dbReference type="OrthoDB" id="2310880at2759"/>
<evidence type="ECO:0000313" key="3">
    <source>
        <dbReference type="EMBL" id="RHZ71079.1"/>
    </source>
</evidence>
<dbReference type="EMBL" id="PQFF01000240">
    <property type="protein sequence ID" value="RHZ71079.1"/>
    <property type="molecule type" value="Genomic_DNA"/>
</dbReference>
<gene>
    <name evidence="3" type="ORF">Glove_262g55</name>
</gene>
<evidence type="ECO:0000259" key="2">
    <source>
        <dbReference type="PROSITE" id="PS50181"/>
    </source>
</evidence>
<proteinExistence type="predicted"/>
<sequence>MDYLPNELIIEIFNYALFTLNIRVFFKLRRVCKRWNQLVSTIMMDEIYCNYKDCWEISIIYFQRDVLSIYPKFNREENTFDFEINKTIPSYYFHSKVHLFLIYDKIKFFNLCSLENLKKQNEKMSNKYLVINEMEMETKERLNNIKNDDDGKGDDGKDDEKEKKGKEGRKKDNKNNDDESVIITQFGSLFVKFEDDESVKLISLKTKPDIIFQFLNFNLLS</sequence>
<feature type="domain" description="F-box" evidence="2">
    <location>
        <begin position="1"/>
        <end position="51"/>
    </location>
</feature>